<name>A0A7K0C5B4_9ACTN</name>
<keyword evidence="2" id="KW-1185">Reference proteome</keyword>
<comment type="caution">
    <text evidence="1">The sequence shown here is derived from an EMBL/GenBank/DDBJ whole genome shotgun (WGS) entry which is preliminary data.</text>
</comment>
<evidence type="ECO:0000313" key="1">
    <source>
        <dbReference type="EMBL" id="MQY08024.1"/>
    </source>
</evidence>
<evidence type="ECO:0000313" key="2">
    <source>
        <dbReference type="Proteomes" id="UP000487268"/>
    </source>
</evidence>
<dbReference type="AlphaFoldDB" id="A0A7K0C5B4"/>
<dbReference type="EMBL" id="WEGH01000004">
    <property type="protein sequence ID" value="MQY08024.1"/>
    <property type="molecule type" value="Genomic_DNA"/>
</dbReference>
<dbReference type="RefSeq" id="WP_153538612.1">
    <property type="nucleotide sequence ID" value="NZ_WEGH01000004.1"/>
</dbReference>
<reference evidence="1 2" key="1">
    <citation type="submission" date="2019-10" db="EMBL/GenBank/DDBJ databases">
        <title>Actinomadura rubteroloni sp. nov. and Actinomadura macrotermitis sp. nov., isolated from the gut of fungus growing-termite Macrotermes natalensis.</title>
        <authorList>
            <person name="Benndorf R."/>
            <person name="Martin K."/>
            <person name="Kuefner M."/>
            <person name="De Beer W."/>
            <person name="Kaster A.-K."/>
            <person name="Vollmers J."/>
            <person name="Poulsen M."/>
            <person name="Beemelmanns C."/>
        </authorList>
    </citation>
    <scope>NUCLEOTIDE SEQUENCE [LARGE SCALE GENOMIC DNA]</scope>
    <source>
        <strain evidence="1 2">RB68</strain>
    </source>
</reference>
<organism evidence="1 2">
    <name type="scientific">Actinomadura macrotermitis</name>
    <dbReference type="NCBI Taxonomy" id="2585200"/>
    <lineage>
        <taxon>Bacteria</taxon>
        <taxon>Bacillati</taxon>
        <taxon>Actinomycetota</taxon>
        <taxon>Actinomycetes</taxon>
        <taxon>Streptosporangiales</taxon>
        <taxon>Thermomonosporaceae</taxon>
        <taxon>Actinomadura</taxon>
    </lineage>
</organism>
<dbReference type="Proteomes" id="UP000487268">
    <property type="component" value="Unassembled WGS sequence"/>
</dbReference>
<sequence length="65" mass="6834">MKGTGTAEDAVVDDTARLLVEAARRHGTSARALLRGMPDEVLESIFRRVRVSAEPGGPPPAAPPL</sequence>
<gene>
    <name evidence="1" type="ORF">ACRB68_61260</name>
</gene>
<dbReference type="OrthoDB" id="9987093at2"/>
<accession>A0A7K0C5B4</accession>
<proteinExistence type="predicted"/>
<protein>
    <submittedName>
        <fullName evidence="1">Uncharacterized protein</fullName>
    </submittedName>
</protein>